<sequence length="220" mass="25178">MFLRPFRKFVELPKANESHNAIKPQGLLIKTAKIDENRSYPLEIHDDQYVQFVEIVGRPLENCTEFNVIFKCDVENYVLFCISCNAHAFLKSGGAFCLEHRKTSFWVHATDAFRIALSMENQWLVGTSWLACFGDHNRYVSHAFLKSGGAFCLEHKGLFKFLARNVNSLYAPSEDTQAAVKSFMTHLEEDNGSPEISLLQDFIDFKNEGDFEIQPKSKKP</sequence>
<comment type="caution">
    <text evidence="1">The sequence shown here is derived from an EMBL/GenBank/DDBJ whole genome shotgun (WGS) entry which is preliminary data.</text>
</comment>
<name>A0A4U5M7R8_STECR</name>
<reference evidence="1 2" key="2">
    <citation type="journal article" date="2019" name="G3 (Bethesda)">
        <title>Hybrid Assembly of the Genome of the Entomopathogenic Nematode Steinernema carpocapsae Identifies the X-Chromosome.</title>
        <authorList>
            <person name="Serra L."/>
            <person name="Macchietto M."/>
            <person name="Macias-Munoz A."/>
            <person name="McGill C.J."/>
            <person name="Rodriguez I.M."/>
            <person name="Rodriguez B."/>
            <person name="Murad R."/>
            <person name="Mortazavi A."/>
        </authorList>
    </citation>
    <scope>NUCLEOTIDE SEQUENCE [LARGE SCALE GENOMIC DNA]</scope>
    <source>
        <strain evidence="1 2">ALL</strain>
    </source>
</reference>
<protein>
    <submittedName>
        <fullName evidence="1">Uncharacterized protein</fullName>
    </submittedName>
</protein>
<dbReference type="Proteomes" id="UP000298663">
    <property type="component" value="Unassembled WGS sequence"/>
</dbReference>
<keyword evidence="2" id="KW-1185">Reference proteome</keyword>
<organism evidence="1 2">
    <name type="scientific">Steinernema carpocapsae</name>
    <name type="common">Entomopathogenic nematode</name>
    <dbReference type="NCBI Taxonomy" id="34508"/>
    <lineage>
        <taxon>Eukaryota</taxon>
        <taxon>Metazoa</taxon>
        <taxon>Ecdysozoa</taxon>
        <taxon>Nematoda</taxon>
        <taxon>Chromadorea</taxon>
        <taxon>Rhabditida</taxon>
        <taxon>Tylenchina</taxon>
        <taxon>Panagrolaimomorpha</taxon>
        <taxon>Strongyloidoidea</taxon>
        <taxon>Steinernematidae</taxon>
        <taxon>Steinernema</taxon>
    </lineage>
</organism>
<dbReference type="EMBL" id="AZBU02000009">
    <property type="protein sequence ID" value="TKR64969.1"/>
    <property type="molecule type" value="Genomic_DNA"/>
</dbReference>
<evidence type="ECO:0000313" key="2">
    <source>
        <dbReference type="Proteomes" id="UP000298663"/>
    </source>
</evidence>
<gene>
    <name evidence="1" type="ORF">L596_025435</name>
</gene>
<accession>A0A4U5M7R8</accession>
<dbReference type="AlphaFoldDB" id="A0A4U5M7R8"/>
<proteinExistence type="predicted"/>
<reference evidence="1 2" key="1">
    <citation type="journal article" date="2015" name="Genome Biol.">
        <title>Comparative genomics of Steinernema reveals deeply conserved gene regulatory networks.</title>
        <authorList>
            <person name="Dillman A.R."/>
            <person name="Macchietto M."/>
            <person name="Porter C.F."/>
            <person name="Rogers A."/>
            <person name="Williams B."/>
            <person name="Antoshechkin I."/>
            <person name="Lee M.M."/>
            <person name="Goodwin Z."/>
            <person name="Lu X."/>
            <person name="Lewis E.E."/>
            <person name="Goodrich-Blair H."/>
            <person name="Stock S.P."/>
            <person name="Adams B.J."/>
            <person name="Sternberg P.W."/>
            <person name="Mortazavi A."/>
        </authorList>
    </citation>
    <scope>NUCLEOTIDE SEQUENCE [LARGE SCALE GENOMIC DNA]</scope>
    <source>
        <strain evidence="1 2">ALL</strain>
    </source>
</reference>
<evidence type="ECO:0000313" key="1">
    <source>
        <dbReference type="EMBL" id="TKR64969.1"/>
    </source>
</evidence>